<dbReference type="InterPro" id="IPR008271">
    <property type="entry name" value="Ser/Thr_kinase_AS"/>
</dbReference>
<dbReference type="SMART" id="SM00220">
    <property type="entry name" value="S_TKc"/>
    <property type="match status" value="1"/>
</dbReference>
<dbReference type="SMART" id="SM00133">
    <property type="entry name" value="S_TK_X"/>
    <property type="match status" value="1"/>
</dbReference>
<dbReference type="Pfam" id="PF00078">
    <property type="entry name" value="RVT_1"/>
    <property type="match status" value="1"/>
</dbReference>
<dbReference type="AlphaFoldDB" id="A0AAE0V3H2"/>
<evidence type="ECO:0000259" key="9">
    <source>
        <dbReference type="PROSITE" id="PS51285"/>
    </source>
</evidence>
<dbReference type="PROSITE" id="PS51285">
    <property type="entry name" value="AGC_KINASE_CTER"/>
    <property type="match status" value="1"/>
</dbReference>
<dbReference type="InterPro" id="IPR000477">
    <property type="entry name" value="RT_dom"/>
</dbReference>
<organism evidence="10 11">
    <name type="scientific">Hemibagrus guttatus</name>
    <dbReference type="NCBI Taxonomy" id="175788"/>
    <lineage>
        <taxon>Eukaryota</taxon>
        <taxon>Metazoa</taxon>
        <taxon>Chordata</taxon>
        <taxon>Craniata</taxon>
        <taxon>Vertebrata</taxon>
        <taxon>Euteleostomi</taxon>
        <taxon>Actinopterygii</taxon>
        <taxon>Neopterygii</taxon>
        <taxon>Teleostei</taxon>
        <taxon>Ostariophysi</taxon>
        <taxon>Siluriformes</taxon>
        <taxon>Bagridae</taxon>
        <taxon>Hemibagrus</taxon>
    </lineage>
</organism>
<dbReference type="GO" id="GO:0004674">
    <property type="term" value="F:protein serine/threonine kinase activity"/>
    <property type="evidence" value="ECO:0007669"/>
    <property type="project" value="UniProtKB-KW"/>
</dbReference>
<evidence type="ECO:0000259" key="8">
    <source>
        <dbReference type="PROSITE" id="PS50878"/>
    </source>
</evidence>
<feature type="domain" description="AGC-kinase C-terminal" evidence="9">
    <location>
        <begin position="455"/>
        <end position="522"/>
    </location>
</feature>
<evidence type="ECO:0000256" key="4">
    <source>
        <dbReference type="ARBA" id="ARBA00022741"/>
    </source>
</evidence>
<dbReference type="PANTHER" id="PTHR24351">
    <property type="entry name" value="RIBOSOMAL PROTEIN S6 KINASE"/>
    <property type="match status" value="1"/>
</dbReference>
<keyword evidence="1" id="KW-0723">Serine/threonine-protein kinase</keyword>
<evidence type="ECO:0000256" key="2">
    <source>
        <dbReference type="ARBA" id="ARBA00022553"/>
    </source>
</evidence>
<accession>A0AAE0V3H2</accession>
<keyword evidence="6" id="KW-0067">ATP-binding</keyword>
<evidence type="ECO:0000313" key="11">
    <source>
        <dbReference type="Proteomes" id="UP001274896"/>
    </source>
</evidence>
<reference evidence="10" key="1">
    <citation type="submission" date="2023-06" db="EMBL/GenBank/DDBJ databases">
        <title>Male Hemibagrus guttatus genome.</title>
        <authorList>
            <person name="Bian C."/>
        </authorList>
    </citation>
    <scope>NUCLEOTIDE SEQUENCE</scope>
    <source>
        <strain evidence="10">Male_cb2023</strain>
        <tissue evidence="10">Muscle</tissue>
    </source>
</reference>
<keyword evidence="11" id="KW-1185">Reference proteome</keyword>
<name>A0AAE0V3H2_9TELE</name>
<evidence type="ECO:0000313" key="10">
    <source>
        <dbReference type="EMBL" id="KAK3532849.1"/>
    </source>
</evidence>
<dbReference type="InterPro" id="IPR011009">
    <property type="entry name" value="Kinase-like_dom_sf"/>
</dbReference>
<feature type="domain" description="Protein kinase" evidence="7">
    <location>
        <begin position="197"/>
        <end position="454"/>
    </location>
</feature>
<keyword evidence="4" id="KW-0547">Nucleotide-binding</keyword>
<dbReference type="InterPro" id="IPR000719">
    <property type="entry name" value="Prot_kinase_dom"/>
</dbReference>
<keyword evidence="5" id="KW-0418">Kinase</keyword>
<dbReference type="PROSITE" id="PS50011">
    <property type="entry name" value="PROTEIN_KINASE_DOM"/>
    <property type="match status" value="1"/>
</dbReference>
<keyword evidence="2" id="KW-0597">Phosphoprotein</keyword>
<dbReference type="FunFam" id="1.10.510.10:FF:000048">
    <property type="entry name" value="Protein kinase C"/>
    <property type="match status" value="1"/>
</dbReference>
<dbReference type="GO" id="GO:0005524">
    <property type="term" value="F:ATP binding"/>
    <property type="evidence" value="ECO:0007669"/>
    <property type="project" value="UniProtKB-KW"/>
</dbReference>
<evidence type="ECO:0000256" key="6">
    <source>
        <dbReference type="ARBA" id="ARBA00022840"/>
    </source>
</evidence>
<proteinExistence type="predicted"/>
<dbReference type="PROSITE" id="PS50878">
    <property type="entry name" value="RT_POL"/>
    <property type="match status" value="1"/>
</dbReference>
<dbReference type="SUPFAM" id="SSF56112">
    <property type="entry name" value="Protein kinase-like (PK-like)"/>
    <property type="match status" value="1"/>
</dbReference>
<evidence type="ECO:0000259" key="7">
    <source>
        <dbReference type="PROSITE" id="PS50011"/>
    </source>
</evidence>
<evidence type="ECO:0000256" key="5">
    <source>
        <dbReference type="ARBA" id="ARBA00022777"/>
    </source>
</evidence>
<dbReference type="Gene3D" id="3.30.200.20">
    <property type="entry name" value="Phosphorylase Kinase, domain 1"/>
    <property type="match status" value="1"/>
</dbReference>
<sequence>MKSGKAVGPDDILEVWKCLGEAAVEFLTSLFNRVLESQTEEFKVEVGLHQGSALSPFLFAMVMDQLSQEVRQESPWTMMFADDSESSESREQVEENLERWRFALERRGMIFQLLRMSNNSGADVFSYIAFKLCNCIPENITNTTQYLYIIKKKNSKGKPEGDDKVKTNNTERKFLDDIKELQTVKSSPYLSEDGLKESNVEVFGRGSYGKVVLAELKGTDKVFAVKMLKRNRIKSYKKVHQTLVERCVLVLTKEHPFLTQVCCCFQTNDCLYFAMEYMNGGDLVYHTAQSFRCTKSRSHFYAAEIASAVMFLHRNGIIHRDLKPSNILLDADGHCKVADFGIRKEGILDVKTTHTICGTPLYMALEILLKRKYGASVDWWCLGVIMMVRYCLFVAKNKARLYKSILRDSPSYPFWLSREERRILKAFLVKCPENRLGCVVSQGQEEAITFHPFFKKIDWVLLEQRKITPPFKPKIAAKRDANNFKACFTHQKLRLTPTDDSKIRSFYQRFFDDFSHCNSNID</sequence>
<dbReference type="FunFam" id="3.30.200.20:FF:000103">
    <property type="entry name" value="Protein kinase C"/>
    <property type="match status" value="1"/>
</dbReference>
<dbReference type="Proteomes" id="UP001274896">
    <property type="component" value="Unassembled WGS sequence"/>
</dbReference>
<protein>
    <recommendedName>
        <fullName evidence="12">Protein kinase C</fullName>
    </recommendedName>
</protein>
<evidence type="ECO:0000256" key="1">
    <source>
        <dbReference type="ARBA" id="ARBA00022527"/>
    </source>
</evidence>
<evidence type="ECO:0000256" key="3">
    <source>
        <dbReference type="ARBA" id="ARBA00022679"/>
    </source>
</evidence>
<dbReference type="Pfam" id="PF00069">
    <property type="entry name" value="Pkinase"/>
    <property type="match status" value="1"/>
</dbReference>
<dbReference type="EMBL" id="JAUCMX010000010">
    <property type="protein sequence ID" value="KAK3532849.1"/>
    <property type="molecule type" value="Genomic_DNA"/>
</dbReference>
<dbReference type="PROSITE" id="PS00108">
    <property type="entry name" value="PROTEIN_KINASE_ST"/>
    <property type="match status" value="1"/>
</dbReference>
<keyword evidence="3" id="KW-0808">Transferase</keyword>
<dbReference type="Gene3D" id="1.10.510.10">
    <property type="entry name" value="Transferase(Phosphotransferase) domain 1"/>
    <property type="match status" value="1"/>
</dbReference>
<dbReference type="InterPro" id="IPR000961">
    <property type="entry name" value="AGC-kinase_C"/>
</dbReference>
<comment type="caution">
    <text evidence="10">The sequence shown here is derived from an EMBL/GenBank/DDBJ whole genome shotgun (WGS) entry which is preliminary data.</text>
</comment>
<evidence type="ECO:0008006" key="12">
    <source>
        <dbReference type="Google" id="ProtNLM"/>
    </source>
</evidence>
<gene>
    <name evidence="10" type="ORF">QTP70_000263</name>
</gene>
<feature type="domain" description="Reverse transcriptase" evidence="8">
    <location>
        <begin position="1"/>
        <end position="132"/>
    </location>
</feature>